<dbReference type="AlphaFoldDB" id="W7DJ01"/>
<comment type="caution">
    <text evidence="6">The sequence shown here is derived from an EMBL/GenBank/DDBJ whole genome shotgun (WGS) entry which is preliminary data.</text>
</comment>
<dbReference type="PATRIC" id="fig|1265822.4.peg.92"/>
<dbReference type="PANTHER" id="PTHR42978:SF6">
    <property type="entry name" value="QUORUM-QUENCHING LACTONASE YTNP-RELATED"/>
    <property type="match status" value="1"/>
</dbReference>
<dbReference type="InterPro" id="IPR051013">
    <property type="entry name" value="MBL_superfamily_lactonases"/>
</dbReference>
<dbReference type="InterPro" id="IPR036866">
    <property type="entry name" value="RibonucZ/Hydroxyglut_hydro"/>
</dbReference>
<evidence type="ECO:0000313" key="6">
    <source>
        <dbReference type="EMBL" id="EUJ65488.1"/>
    </source>
</evidence>
<dbReference type="SMART" id="SM00849">
    <property type="entry name" value="Lactamase_B"/>
    <property type="match status" value="1"/>
</dbReference>
<dbReference type="RefSeq" id="WP_052006662.1">
    <property type="nucleotide sequence ID" value="NZ_AODM01000002.1"/>
</dbReference>
<keyword evidence="4" id="KW-0862">Zinc</keyword>
<dbReference type="Proteomes" id="UP000019241">
    <property type="component" value="Unassembled WGS sequence"/>
</dbReference>
<keyword evidence="2" id="KW-0479">Metal-binding</keyword>
<gene>
    <name evidence="6" type="ORF">MCOL2_00450</name>
</gene>
<dbReference type="InterPro" id="IPR001279">
    <property type="entry name" value="Metallo-B-lactamas"/>
</dbReference>
<dbReference type="CDD" id="cd07728">
    <property type="entry name" value="YtnP-like_MBL-fold"/>
    <property type="match status" value="1"/>
</dbReference>
<sequence length="293" mass="33867">MKIGELDIHWLSGGKMAFDGGAMFGVVPKALWFKKYPANEQNQIATDTDPMYFNIEGKHVLIDAGIGVNRFTEKQKRNFAVEKESFVIQDLAKLGITPLDIDYCLMTHLHFDHATGLTSVQNGELVSTFPNAKIITSSTEWEEMKKPNIRSKATYWKENWEQIEKQVTTFSKKMEVLPGVSMYHTGGHSAGHCIIEIESKGERAVHLGDIFPTHAHLNPLWVTAYDDYPMDSIFAKERLFQKWMDGQTWFLFYHDAYYHAIQWNENGEMIQTIEKKREQIKLLFFETKSLYRG</sequence>
<dbReference type="Pfam" id="PF00753">
    <property type="entry name" value="Lactamase_B"/>
    <property type="match status" value="1"/>
</dbReference>
<evidence type="ECO:0000256" key="3">
    <source>
        <dbReference type="ARBA" id="ARBA00022801"/>
    </source>
</evidence>
<dbReference type="EMBL" id="AODM01000002">
    <property type="protein sequence ID" value="EUJ65488.1"/>
    <property type="molecule type" value="Genomic_DNA"/>
</dbReference>
<organism evidence="6 7">
    <name type="scientific">Listeria fleischmannii FSL S10-1203</name>
    <dbReference type="NCBI Taxonomy" id="1265822"/>
    <lineage>
        <taxon>Bacteria</taxon>
        <taxon>Bacillati</taxon>
        <taxon>Bacillota</taxon>
        <taxon>Bacilli</taxon>
        <taxon>Bacillales</taxon>
        <taxon>Listeriaceae</taxon>
        <taxon>Listeria</taxon>
    </lineage>
</organism>
<name>W7DJ01_9LIST</name>
<evidence type="ECO:0000313" key="7">
    <source>
        <dbReference type="Proteomes" id="UP000019241"/>
    </source>
</evidence>
<dbReference type="PANTHER" id="PTHR42978">
    <property type="entry name" value="QUORUM-QUENCHING LACTONASE YTNP-RELATED-RELATED"/>
    <property type="match status" value="1"/>
</dbReference>
<dbReference type="SUPFAM" id="SSF56281">
    <property type="entry name" value="Metallo-hydrolase/oxidoreductase"/>
    <property type="match status" value="1"/>
</dbReference>
<evidence type="ECO:0000259" key="5">
    <source>
        <dbReference type="SMART" id="SM00849"/>
    </source>
</evidence>
<reference evidence="6 7" key="1">
    <citation type="submission" date="2012-12" db="EMBL/GenBank/DDBJ databases">
        <title>Novel taxa of Listeriaceae from agricultural environments in the United States.</title>
        <authorList>
            <person name="den Bakker H.C."/>
            <person name="Allred A."/>
            <person name="Warchocki S."/>
            <person name="Wright E.M."/>
            <person name="Burrell A."/>
            <person name="Nightingale K.K."/>
            <person name="Kephart D."/>
            <person name="Wiedmann M."/>
        </authorList>
    </citation>
    <scope>NUCLEOTIDE SEQUENCE [LARGE SCALE GENOMIC DNA]</scope>
    <source>
        <strain evidence="6 7">FSL S10-1203</strain>
    </source>
</reference>
<evidence type="ECO:0000256" key="4">
    <source>
        <dbReference type="ARBA" id="ARBA00022833"/>
    </source>
</evidence>
<feature type="domain" description="Metallo-beta-lactamase" evidence="5">
    <location>
        <begin position="47"/>
        <end position="254"/>
    </location>
</feature>
<protein>
    <submittedName>
        <fullName evidence="6">Zn-dependent hydrolase, glyoxylase</fullName>
    </submittedName>
</protein>
<dbReference type="GO" id="GO:0016787">
    <property type="term" value="F:hydrolase activity"/>
    <property type="evidence" value="ECO:0007669"/>
    <property type="project" value="UniProtKB-KW"/>
</dbReference>
<accession>W7DJ01</accession>
<dbReference type="Gene3D" id="3.60.15.10">
    <property type="entry name" value="Ribonuclease Z/Hydroxyacylglutathione hydrolase-like"/>
    <property type="match status" value="1"/>
</dbReference>
<dbReference type="GO" id="GO:0046872">
    <property type="term" value="F:metal ion binding"/>
    <property type="evidence" value="ECO:0007669"/>
    <property type="project" value="UniProtKB-KW"/>
</dbReference>
<keyword evidence="3 6" id="KW-0378">Hydrolase</keyword>
<evidence type="ECO:0000256" key="1">
    <source>
        <dbReference type="ARBA" id="ARBA00007749"/>
    </source>
</evidence>
<evidence type="ECO:0000256" key="2">
    <source>
        <dbReference type="ARBA" id="ARBA00022723"/>
    </source>
</evidence>
<comment type="similarity">
    <text evidence="1">Belongs to the metallo-beta-lactamase superfamily.</text>
</comment>
<proteinExistence type="inferred from homology"/>